<accession>A0A0E9XSQ1</accession>
<organism evidence="1">
    <name type="scientific">Anguilla anguilla</name>
    <name type="common">European freshwater eel</name>
    <name type="synonym">Muraena anguilla</name>
    <dbReference type="NCBI Taxonomy" id="7936"/>
    <lineage>
        <taxon>Eukaryota</taxon>
        <taxon>Metazoa</taxon>
        <taxon>Chordata</taxon>
        <taxon>Craniata</taxon>
        <taxon>Vertebrata</taxon>
        <taxon>Euteleostomi</taxon>
        <taxon>Actinopterygii</taxon>
        <taxon>Neopterygii</taxon>
        <taxon>Teleostei</taxon>
        <taxon>Anguilliformes</taxon>
        <taxon>Anguillidae</taxon>
        <taxon>Anguilla</taxon>
    </lineage>
</organism>
<evidence type="ECO:0000313" key="1">
    <source>
        <dbReference type="EMBL" id="JAI05447.1"/>
    </source>
</evidence>
<dbReference type="EMBL" id="GBXM01003131">
    <property type="protein sequence ID" value="JAI05447.1"/>
    <property type="molecule type" value="Transcribed_RNA"/>
</dbReference>
<sequence>MCNPGIYLLMVTCTNARQGSSLAAKGDISVPLKEERCF</sequence>
<name>A0A0E9XSQ1_ANGAN</name>
<protein>
    <submittedName>
        <fullName evidence="1">Uncharacterized protein</fullName>
    </submittedName>
</protein>
<reference evidence="1" key="1">
    <citation type="submission" date="2014-11" db="EMBL/GenBank/DDBJ databases">
        <authorList>
            <person name="Amaro Gonzalez C."/>
        </authorList>
    </citation>
    <scope>NUCLEOTIDE SEQUENCE</scope>
</reference>
<reference evidence="1" key="2">
    <citation type="journal article" date="2015" name="Fish Shellfish Immunol.">
        <title>Early steps in the European eel (Anguilla anguilla)-Vibrio vulnificus interaction in the gills: Role of the RtxA13 toxin.</title>
        <authorList>
            <person name="Callol A."/>
            <person name="Pajuelo D."/>
            <person name="Ebbesson L."/>
            <person name="Teles M."/>
            <person name="MacKenzie S."/>
            <person name="Amaro C."/>
        </authorList>
    </citation>
    <scope>NUCLEOTIDE SEQUENCE</scope>
</reference>
<proteinExistence type="predicted"/>
<dbReference type="AlphaFoldDB" id="A0A0E9XSQ1"/>